<dbReference type="OrthoDB" id="6266314at2759"/>
<dbReference type="WBParaSite" id="HNAJ_0000194201-mRNA-1">
    <property type="protein sequence ID" value="HNAJ_0000194201-mRNA-1"/>
    <property type="gene ID" value="HNAJ_0000194201"/>
</dbReference>
<sequence length="143" mass="15689">MFLPDSIISSRIATLLVLRRCCSSSPSSAPLALKNRLLEVADRWPVDPSKEERDIRYHWQNRVRELIANDAPVSQIEKEITFIEGLISNLNRGKYPVPDGLGGSPPLIAASGLDLASVSAILVNKGVAKPKKSIFARILQMVT</sequence>
<dbReference type="Proteomes" id="UP000278807">
    <property type="component" value="Unassembled WGS sequence"/>
</dbReference>
<protein>
    <submittedName>
        <fullName evidence="1 3">Uncharacterized protein</fullName>
    </submittedName>
</protein>
<dbReference type="Pfam" id="PF20180">
    <property type="entry name" value="UQCC2_CBP6"/>
    <property type="match status" value="1"/>
</dbReference>
<dbReference type="EMBL" id="UZAE01000853">
    <property type="protein sequence ID" value="VDN97800.1"/>
    <property type="molecule type" value="Genomic_DNA"/>
</dbReference>
<dbReference type="AlphaFoldDB" id="A0A0R3T4F6"/>
<accession>A0A0R3T4F6</accession>
<keyword evidence="2" id="KW-1185">Reference proteome</keyword>
<evidence type="ECO:0000313" key="1">
    <source>
        <dbReference type="EMBL" id="VDN97800.1"/>
    </source>
</evidence>
<proteinExistence type="predicted"/>
<organism evidence="3">
    <name type="scientific">Rodentolepis nana</name>
    <name type="common">Dwarf tapeworm</name>
    <name type="synonym">Hymenolepis nana</name>
    <dbReference type="NCBI Taxonomy" id="102285"/>
    <lineage>
        <taxon>Eukaryota</taxon>
        <taxon>Metazoa</taxon>
        <taxon>Spiralia</taxon>
        <taxon>Lophotrochozoa</taxon>
        <taxon>Platyhelminthes</taxon>
        <taxon>Cestoda</taxon>
        <taxon>Eucestoda</taxon>
        <taxon>Cyclophyllidea</taxon>
        <taxon>Hymenolepididae</taxon>
        <taxon>Rodentolepis</taxon>
    </lineage>
</organism>
<evidence type="ECO:0000313" key="2">
    <source>
        <dbReference type="Proteomes" id="UP000278807"/>
    </source>
</evidence>
<gene>
    <name evidence="1" type="ORF">HNAJ_LOCUS1941</name>
</gene>
<name>A0A0R3T4F6_RODNA</name>
<reference evidence="1 2" key="2">
    <citation type="submission" date="2018-11" db="EMBL/GenBank/DDBJ databases">
        <authorList>
            <consortium name="Pathogen Informatics"/>
        </authorList>
    </citation>
    <scope>NUCLEOTIDE SEQUENCE [LARGE SCALE GENOMIC DNA]</scope>
</reference>
<evidence type="ECO:0000313" key="3">
    <source>
        <dbReference type="WBParaSite" id="HNAJ_0000194201-mRNA-1"/>
    </source>
</evidence>
<reference evidence="3" key="1">
    <citation type="submission" date="2017-02" db="UniProtKB">
        <authorList>
            <consortium name="WormBaseParasite"/>
        </authorList>
    </citation>
    <scope>IDENTIFICATION</scope>
</reference>